<dbReference type="Proteomes" id="UP000770015">
    <property type="component" value="Unassembled WGS sequence"/>
</dbReference>
<gene>
    <name evidence="3" type="ORF">F5X68DRAFT_264174</name>
</gene>
<evidence type="ECO:0000259" key="2">
    <source>
        <dbReference type="SMART" id="SM00382"/>
    </source>
</evidence>
<dbReference type="InterPro" id="IPR054289">
    <property type="entry name" value="DUF7025"/>
</dbReference>
<dbReference type="PANTHER" id="PTHR46411">
    <property type="entry name" value="FAMILY ATPASE, PUTATIVE-RELATED"/>
    <property type="match status" value="1"/>
</dbReference>
<feature type="region of interest" description="Disordered" evidence="1">
    <location>
        <begin position="380"/>
        <end position="432"/>
    </location>
</feature>
<dbReference type="InterPro" id="IPR003593">
    <property type="entry name" value="AAA+_ATPase"/>
</dbReference>
<evidence type="ECO:0000256" key="1">
    <source>
        <dbReference type="SAM" id="MobiDB-lite"/>
    </source>
</evidence>
<dbReference type="GO" id="GO:0005524">
    <property type="term" value="F:ATP binding"/>
    <property type="evidence" value="ECO:0007669"/>
    <property type="project" value="InterPro"/>
</dbReference>
<dbReference type="GO" id="GO:0016887">
    <property type="term" value="F:ATP hydrolysis activity"/>
    <property type="evidence" value="ECO:0007669"/>
    <property type="project" value="InterPro"/>
</dbReference>
<reference evidence="3" key="1">
    <citation type="journal article" date="2021" name="Nat. Commun.">
        <title>Genetic determinants of endophytism in the Arabidopsis root mycobiome.</title>
        <authorList>
            <person name="Mesny F."/>
            <person name="Miyauchi S."/>
            <person name="Thiergart T."/>
            <person name="Pickel B."/>
            <person name="Atanasova L."/>
            <person name="Karlsson M."/>
            <person name="Huettel B."/>
            <person name="Barry K.W."/>
            <person name="Haridas S."/>
            <person name="Chen C."/>
            <person name="Bauer D."/>
            <person name="Andreopoulos W."/>
            <person name="Pangilinan J."/>
            <person name="LaButti K."/>
            <person name="Riley R."/>
            <person name="Lipzen A."/>
            <person name="Clum A."/>
            <person name="Drula E."/>
            <person name="Henrissat B."/>
            <person name="Kohler A."/>
            <person name="Grigoriev I.V."/>
            <person name="Martin F.M."/>
            <person name="Hacquard S."/>
        </authorList>
    </citation>
    <scope>NUCLEOTIDE SEQUENCE</scope>
    <source>
        <strain evidence="3">MPI-SDFR-AT-0117</strain>
    </source>
</reference>
<dbReference type="Pfam" id="PF22942">
    <property type="entry name" value="DUF7025"/>
    <property type="match status" value="1"/>
</dbReference>
<dbReference type="InterPro" id="IPR027417">
    <property type="entry name" value="P-loop_NTPase"/>
</dbReference>
<dbReference type="AlphaFoldDB" id="A0A9P9A783"/>
<sequence length="773" mass="87497">MASDSDSVCSSTTDFSVVDPRLELLEDDSNPAEPTPPFDTKDIIEDLYEGPQVCGCCVNWVDDFPSNIGDKDPRKHAKKKTPDDVDEGLPIVVRRWARWSGSGSQLAIDSIEIRHAATRAVLHKVFEGYSNINAHVRILVFKAPFKPFFWRWAEFKAAIAAEEDAEVRRILTSLHDIVKTDLADVFTVYKELVPNGVITSAYVWTLFAPGDILYEPDYDPDGIGSLYSLQSITRGGLGHVEISLNLQFIDWDGDSFGVSNNTRDITPWTGSWHIRSLPIYPVRFARNSAALLERFRERGQRFAELTGKQYMSFRPKQRYGRGGDESNNRPIDERIVLDTKAAPLRRRIDRLRPFTHLTSLISQVPVRSVTEGFHSPLPDVDLFGDPMPRNMKPQHRRRGPGREDWEYERPPRPPPPGGFIPNMPPPPPPPAAPFMYGRENSDQVLFGRTRPSDGVVVVETDEVPGPPLSQAEGLTDLQLQLCAWSLQGFSLKNRRWENYPVHRIHEIEFDPKPFDNLVLPEGYKDLILAFVESQVKDKDSFGDLINGKGGGLTILLSGAPGVGKTLTAESVAEKIKAPLYKLELGEGGRRDPTNSRNRSRDRSVSRSPDRIGNEDFTRAFELCAAWGAVLLIDECDLYLEKRSDYSSSHNSIVTRFLRELEYYPSLLFLTTNRERSLDPAVYSRVHLTINYPQLDRASRLQIWKTFLNHMDTKSDMSEAEVEALADIDVDGRRVRNVVKTARILAKRQQRAICFNDVKNVMRITESLVVEKPE</sequence>
<protein>
    <submittedName>
        <fullName evidence="3">P-loop containing nucleoside triphosphate hydrolase protein</fullName>
    </submittedName>
</protein>
<feature type="region of interest" description="Disordered" evidence="1">
    <location>
        <begin position="19"/>
        <end position="41"/>
    </location>
</feature>
<comment type="caution">
    <text evidence="3">The sequence shown here is derived from an EMBL/GenBank/DDBJ whole genome shotgun (WGS) entry which is preliminary data.</text>
</comment>
<dbReference type="EMBL" id="JAGSXJ010000023">
    <property type="protein sequence ID" value="KAH6676972.1"/>
    <property type="molecule type" value="Genomic_DNA"/>
</dbReference>
<proteinExistence type="predicted"/>
<dbReference type="Pfam" id="PF00004">
    <property type="entry name" value="AAA"/>
    <property type="match status" value="1"/>
</dbReference>
<feature type="domain" description="AAA+ ATPase" evidence="2">
    <location>
        <begin position="550"/>
        <end position="695"/>
    </location>
</feature>
<name>A0A9P9A783_9PEZI</name>
<accession>A0A9P9A783</accession>
<evidence type="ECO:0000313" key="3">
    <source>
        <dbReference type="EMBL" id="KAH6676972.1"/>
    </source>
</evidence>
<feature type="region of interest" description="Disordered" evidence="1">
    <location>
        <begin position="586"/>
        <end position="609"/>
    </location>
</feature>
<feature type="compositionally biased region" description="Basic and acidic residues" evidence="1">
    <location>
        <begin position="400"/>
        <end position="411"/>
    </location>
</feature>
<evidence type="ECO:0000313" key="4">
    <source>
        <dbReference type="Proteomes" id="UP000770015"/>
    </source>
</evidence>
<feature type="compositionally biased region" description="Pro residues" evidence="1">
    <location>
        <begin position="412"/>
        <end position="432"/>
    </location>
</feature>
<dbReference type="InterPro" id="IPR003959">
    <property type="entry name" value="ATPase_AAA_core"/>
</dbReference>
<keyword evidence="4" id="KW-1185">Reference proteome</keyword>
<dbReference type="Gene3D" id="3.40.50.300">
    <property type="entry name" value="P-loop containing nucleotide triphosphate hydrolases"/>
    <property type="match status" value="1"/>
</dbReference>
<dbReference type="SMART" id="SM00382">
    <property type="entry name" value="AAA"/>
    <property type="match status" value="1"/>
</dbReference>
<dbReference type="SUPFAM" id="SSF52540">
    <property type="entry name" value="P-loop containing nucleoside triphosphate hydrolases"/>
    <property type="match status" value="1"/>
</dbReference>
<organism evidence="3 4">
    <name type="scientific">Plectosphaerella plurivora</name>
    <dbReference type="NCBI Taxonomy" id="936078"/>
    <lineage>
        <taxon>Eukaryota</taxon>
        <taxon>Fungi</taxon>
        <taxon>Dikarya</taxon>
        <taxon>Ascomycota</taxon>
        <taxon>Pezizomycotina</taxon>
        <taxon>Sordariomycetes</taxon>
        <taxon>Hypocreomycetidae</taxon>
        <taxon>Glomerellales</taxon>
        <taxon>Plectosphaerellaceae</taxon>
        <taxon>Plectosphaerella</taxon>
    </lineage>
</organism>
<dbReference type="OrthoDB" id="10042665at2759"/>
<dbReference type="PANTHER" id="PTHR46411:SF3">
    <property type="entry name" value="AAA+ ATPASE DOMAIN-CONTAINING PROTEIN"/>
    <property type="match status" value="1"/>
</dbReference>
<keyword evidence="3" id="KW-0378">Hydrolase</keyword>